<gene>
    <name evidence="3" type="ORF">E4L96_01615</name>
</gene>
<evidence type="ECO:0000259" key="2">
    <source>
        <dbReference type="Pfam" id="PF07589"/>
    </source>
</evidence>
<dbReference type="NCBIfam" id="TIGR02595">
    <property type="entry name" value="PEP_CTERM"/>
    <property type="match status" value="1"/>
</dbReference>
<evidence type="ECO:0000313" key="4">
    <source>
        <dbReference type="Proteomes" id="UP000298438"/>
    </source>
</evidence>
<dbReference type="AlphaFoldDB" id="A0A4Y9SVW7"/>
<dbReference type="EMBL" id="SPVF01000020">
    <property type="protein sequence ID" value="TFW29354.1"/>
    <property type="molecule type" value="Genomic_DNA"/>
</dbReference>
<reference evidence="3 4" key="1">
    <citation type="submission" date="2019-03" db="EMBL/GenBank/DDBJ databases">
        <title>Draft Genome Sequence of Massilia arenosa sp. nov., a Novel Massilia Species Isolated from a Sandy-loam Maize Soil.</title>
        <authorList>
            <person name="Raths R."/>
            <person name="Peta V."/>
            <person name="Bucking H."/>
        </authorList>
    </citation>
    <scope>NUCLEOTIDE SEQUENCE [LARGE SCALE GENOMIC DNA]</scope>
    <source>
        <strain evidence="3 4">MC02</strain>
    </source>
</reference>
<feature type="domain" description="Ice-binding protein C-terminal" evidence="2">
    <location>
        <begin position="262"/>
        <end position="287"/>
    </location>
</feature>
<name>A0A4Y9SVW7_9BURK</name>
<sequence length="289" mass="30598">MMTPFYRPYWSGHPPLHLQENDMFARMKQALAALLAAALALTTSMAQATLIQNGGFESYSGTPPPGTFGAVRPDPWLCAGPYCNIAAVKIYAQGTAHLNLDGGMHVYPGFPSQSPAGGNFLAADPCYGQNPGPCSATTFPGTSTIYQPVGILTPGKYVVSFWQAEGQWEGFTGDTTGQWEVGLGDICLNPVSCTGLFSGDIHFSPLMTNTLPPGGFVPWNFVTLNFTVPTTAAGVPQYLSFMALGNPSVPPMVFLDGVSLTQVPEPSSLSILGLGLCGLVMLGLRRRRA</sequence>
<keyword evidence="4" id="KW-1185">Reference proteome</keyword>
<dbReference type="Pfam" id="PF07589">
    <property type="entry name" value="PEP-CTERM"/>
    <property type="match status" value="1"/>
</dbReference>
<evidence type="ECO:0000313" key="3">
    <source>
        <dbReference type="EMBL" id="TFW29354.1"/>
    </source>
</evidence>
<organism evidence="3 4">
    <name type="scientific">Zemynaea arenosa</name>
    <dbReference type="NCBI Taxonomy" id="2561931"/>
    <lineage>
        <taxon>Bacteria</taxon>
        <taxon>Pseudomonadati</taxon>
        <taxon>Pseudomonadota</taxon>
        <taxon>Betaproteobacteria</taxon>
        <taxon>Burkholderiales</taxon>
        <taxon>Oxalobacteraceae</taxon>
        <taxon>Telluria group</taxon>
        <taxon>Zemynaea</taxon>
    </lineage>
</organism>
<accession>A0A4Y9SVW7</accession>
<comment type="caution">
    <text evidence="3">The sequence shown here is derived from an EMBL/GenBank/DDBJ whole genome shotgun (WGS) entry which is preliminary data.</text>
</comment>
<protein>
    <submittedName>
        <fullName evidence="3">PEP-CTERM sorting domain-containing protein</fullName>
    </submittedName>
</protein>
<dbReference type="OrthoDB" id="8701420at2"/>
<evidence type="ECO:0000256" key="1">
    <source>
        <dbReference type="SAM" id="SignalP"/>
    </source>
</evidence>
<feature type="chain" id="PRO_5021449432" evidence="1">
    <location>
        <begin position="49"/>
        <end position="289"/>
    </location>
</feature>
<dbReference type="Proteomes" id="UP000298438">
    <property type="component" value="Unassembled WGS sequence"/>
</dbReference>
<keyword evidence="1" id="KW-0732">Signal</keyword>
<proteinExistence type="predicted"/>
<dbReference type="InterPro" id="IPR013424">
    <property type="entry name" value="Ice-binding_C"/>
</dbReference>
<feature type="signal peptide" evidence="1">
    <location>
        <begin position="1"/>
        <end position="48"/>
    </location>
</feature>